<evidence type="ECO:0000313" key="2">
    <source>
        <dbReference type="Proteomes" id="UP001432059"/>
    </source>
</evidence>
<dbReference type="KEGG" id="bpor:BPO_0284"/>
<proteinExistence type="predicted"/>
<keyword evidence="2" id="KW-1185">Reference proteome</keyword>
<protein>
    <submittedName>
        <fullName evidence="1">Uncharacterized protein</fullName>
    </submittedName>
</protein>
<reference evidence="1" key="1">
    <citation type="submission" date="2023-10" db="EMBL/GenBank/DDBJ databases">
        <title>Characterization and whole genome sequencing of a novel strain of Bergeyella porcorum QD2021 isolated from pig.</title>
        <authorList>
            <person name="Liu G."/>
            <person name="Chen C."/>
            <person name="Han X."/>
        </authorList>
    </citation>
    <scope>NUCLEOTIDE SEQUENCE</scope>
    <source>
        <strain evidence="1">QD2021</strain>
    </source>
</reference>
<name>A0AAU0EY71_9FLAO</name>
<dbReference type="EMBL" id="CP136426">
    <property type="protein sequence ID" value="WOC50931.1"/>
    <property type="molecule type" value="Genomic_DNA"/>
</dbReference>
<organism evidence="1 2">
    <name type="scientific">Bergeyella porcorum</name>
    <dbReference type="NCBI Taxonomy" id="1735111"/>
    <lineage>
        <taxon>Bacteria</taxon>
        <taxon>Pseudomonadati</taxon>
        <taxon>Bacteroidota</taxon>
        <taxon>Flavobacteriia</taxon>
        <taxon>Flavobacteriales</taxon>
        <taxon>Weeksellaceae</taxon>
        <taxon>Bergeyella</taxon>
    </lineage>
</organism>
<dbReference type="AlphaFoldDB" id="A0AAU0EY71"/>
<gene>
    <name evidence="1" type="ORF">BPO_0284</name>
</gene>
<evidence type="ECO:0000313" key="1">
    <source>
        <dbReference type="EMBL" id="WOC50931.1"/>
    </source>
</evidence>
<accession>A0AAU0EY71</accession>
<sequence length="39" mass="4842">MNNTKRIEIYFYPFLKKNIKIMKEVDALFSHKENTIFLY</sequence>
<dbReference type="Proteomes" id="UP001432059">
    <property type="component" value="Chromosome"/>
</dbReference>